<reference evidence="3 4" key="1">
    <citation type="submission" date="2021-05" db="EMBL/GenBank/DDBJ databases">
        <title>The draft genome of Geobacter pelophilus DSM 12255.</title>
        <authorList>
            <person name="Xu Z."/>
            <person name="Masuda Y."/>
            <person name="Itoh H."/>
            <person name="Senoo K."/>
        </authorList>
    </citation>
    <scope>NUCLEOTIDE SEQUENCE [LARGE SCALE GENOMIC DNA]</scope>
    <source>
        <strain evidence="3 4">DSM 12255</strain>
    </source>
</reference>
<dbReference type="Proteomes" id="UP000811899">
    <property type="component" value="Unassembled WGS sequence"/>
</dbReference>
<dbReference type="AlphaFoldDB" id="A0AAW4KXN2"/>
<proteinExistence type="predicted"/>
<dbReference type="Pfam" id="PF04208">
    <property type="entry name" value="MtrA"/>
    <property type="match status" value="1"/>
</dbReference>
<keyword evidence="4" id="KW-1185">Reference proteome</keyword>
<dbReference type="Pfam" id="PF14251">
    <property type="entry name" value="PterinBD-DUF4346"/>
    <property type="match status" value="1"/>
</dbReference>
<name>A0AAW4KXN2_9BACT</name>
<dbReference type="InterPro" id="IPR030688">
    <property type="entry name" value="MeTrfase_MtrA/MtxA"/>
</dbReference>
<keyword evidence="1" id="KW-0808">Transferase</keyword>
<evidence type="ECO:0000259" key="2">
    <source>
        <dbReference type="Pfam" id="PF14251"/>
    </source>
</evidence>
<comment type="caution">
    <text evidence="3">The sequence shown here is derived from an EMBL/GenBank/DDBJ whole genome shotgun (WGS) entry which is preliminary data.</text>
</comment>
<protein>
    <submittedName>
        <fullName evidence="3">DUF4346 domain-containing protein</fullName>
    </submittedName>
</protein>
<evidence type="ECO:0000313" key="3">
    <source>
        <dbReference type="EMBL" id="MBT0663104.1"/>
    </source>
</evidence>
<dbReference type="RefSeq" id="WP_214169874.1">
    <property type="nucleotide sequence ID" value="NZ_JAHCVJ010000001.1"/>
</dbReference>
<organism evidence="3 4">
    <name type="scientific">Geoanaerobacter pelophilus</name>
    <dbReference type="NCBI Taxonomy" id="60036"/>
    <lineage>
        <taxon>Bacteria</taxon>
        <taxon>Pseudomonadati</taxon>
        <taxon>Thermodesulfobacteriota</taxon>
        <taxon>Desulfuromonadia</taxon>
        <taxon>Geobacterales</taxon>
        <taxon>Geobacteraceae</taxon>
        <taxon>Geoanaerobacter</taxon>
    </lineage>
</organism>
<evidence type="ECO:0000313" key="4">
    <source>
        <dbReference type="Proteomes" id="UP000811899"/>
    </source>
</evidence>
<feature type="domain" description="DUF4346" evidence="2">
    <location>
        <begin position="303"/>
        <end position="382"/>
    </location>
</feature>
<dbReference type="EMBL" id="JAHCVJ010000001">
    <property type="protein sequence ID" value="MBT0663104.1"/>
    <property type="molecule type" value="Genomic_DNA"/>
</dbReference>
<dbReference type="InterPro" id="IPR025595">
    <property type="entry name" value="PterinBD-DUF4346"/>
</dbReference>
<sequence length="403" mass="43543">MSKEGLPQSRLEFVESIIEKIGKGMALPQCRTCGCMLEALKSAERAFNNAAEPDISTYVDTVRRHLQQMEEIAYDCLGCETCWGAEATVLIGDIFGDEPAPCGYGCSCNSKPVHDSLSENLNVLPVWPAVPGDYLVGNRSGSVAVCTMASHELPALLFTEQHPALAIVGKCDTENIGIEKLIKNITSNPAIRWLVLCGVDSRGHCAGDALRNLKKHGVDALLRIQNASSWRPFLKNLTLTEIARFRAQVEIMDLIGNTDLAAIMVTVQECASAPTSPLESMGPDITTDQPERIVPRAPQSLQLDPAGFFIILPNRATGVIVCEHYGNDGRLAHIIEGKEAALIAATLVERGMVTRLDHAAYLGRELTKAESTIKTGTPYEQDAALGELPDTTATCSDIKCSCH</sequence>
<evidence type="ECO:0000256" key="1">
    <source>
        <dbReference type="ARBA" id="ARBA00022679"/>
    </source>
</evidence>
<gene>
    <name evidence="3" type="ORF">KI809_02220</name>
</gene>
<accession>A0AAW4KXN2</accession>
<dbReference type="GO" id="GO:0016740">
    <property type="term" value="F:transferase activity"/>
    <property type="evidence" value="ECO:0007669"/>
    <property type="project" value="UniProtKB-KW"/>
</dbReference>